<evidence type="ECO:0000256" key="1">
    <source>
        <dbReference type="SAM" id="MobiDB-lite"/>
    </source>
</evidence>
<reference evidence="2" key="1">
    <citation type="submission" date="2022-05" db="EMBL/GenBank/DDBJ databases">
        <title>The Musa troglodytarum L. genome provides insights into the mechanism of non-climacteric behaviour and enrichment of carotenoids.</title>
        <authorList>
            <person name="Wang J."/>
        </authorList>
    </citation>
    <scope>NUCLEOTIDE SEQUENCE</scope>
    <source>
        <tissue evidence="2">Leaf</tissue>
    </source>
</reference>
<sequence length="40" mass="4669">MLEPFLDPMITETKNTTSEDASDTHLEKQKDCYNNIQCYT</sequence>
<organism evidence="2 3">
    <name type="scientific">Musa troglodytarum</name>
    <name type="common">fe'i banana</name>
    <dbReference type="NCBI Taxonomy" id="320322"/>
    <lineage>
        <taxon>Eukaryota</taxon>
        <taxon>Viridiplantae</taxon>
        <taxon>Streptophyta</taxon>
        <taxon>Embryophyta</taxon>
        <taxon>Tracheophyta</taxon>
        <taxon>Spermatophyta</taxon>
        <taxon>Magnoliopsida</taxon>
        <taxon>Liliopsida</taxon>
        <taxon>Zingiberales</taxon>
        <taxon>Musaceae</taxon>
        <taxon>Musa</taxon>
    </lineage>
</organism>
<feature type="region of interest" description="Disordered" evidence="1">
    <location>
        <begin position="1"/>
        <end position="24"/>
    </location>
</feature>
<name>A0A9E7E7P1_9LILI</name>
<evidence type="ECO:0000313" key="3">
    <source>
        <dbReference type="Proteomes" id="UP001055439"/>
    </source>
</evidence>
<accession>A0A9E7E7P1</accession>
<gene>
    <name evidence="2" type="ORF">MUK42_37542</name>
</gene>
<dbReference type="EMBL" id="CP097502">
    <property type="protein sequence ID" value="URD72009.1"/>
    <property type="molecule type" value="Genomic_DNA"/>
</dbReference>
<dbReference type="Proteomes" id="UP001055439">
    <property type="component" value="Chromosome 1"/>
</dbReference>
<evidence type="ECO:0000313" key="2">
    <source>
        <dbReference type="EMBL" id="URD72009.1"/>
    </source>
</evidence>
<proteinExistence type="predicted"/>
<keyword evidence="3" id="KW-1185">Reference proteome</keyword>
<protein>
    <submittedName>
        <fullName evidence="2">Uncharacterized protein</fullName>
    </submittedName>
</protein>
<dbReference type="AlphaFoldDB" id="A0A9E7E7P1"/>